<keyword evidence="2 7" id="KW-0813">Transport</keyword>
<dbReference type="CDD" id="cd06261">
    <property type="entry name" value="TM_PBP2"/>
    <property type="match status" value="1"/>
</dbReference>
<dbReference type="GO" id="GO:0055085">
    <property type="term" value="P:transmembrane transport"/>
    <property type="evidence" value="ECO:0007669"/>
    <property type="project" value="InterPro"/>
</dbReference>
<dbReference type="PANTHER" id="PTHR43376:SF1">
    <property type="entry name" value="OLIGOPEPTIDE TRANSPORT SYSTEM PERMEASE PROTEIN"/>
    <property type="match status" value="1"/>
</dbReference>
<keyword evidence="3" id="KW-1003">Cell membrane</keyword>
<comment type="subcellular location">
    <subcellularLocation>
        <location evidence="1 7">Cell membrane</location>
        <topology evidence="1 7">Multi-pass membrane protein</topology>
    </subcellularLocation>
</comment>
<sequence length="323" mass="35453">MYYLRLLGQYALTLLVALSINFFLPRIAPGDPLDYLLSEDTLRAMTQTDRLRVLSDFGLDLPLPMQFFNYLVGILHGDFGLSTQLGQPVWDILMGRLPWTLLLTGGALLFSTLIGSILGVLSAWRRGEFSDIATLSSVLLVGSLPPFWLAMLLIILFSTTLQWLPSFGAYELGAPSGSWDWYVGIAKRMVMPVLALGLVQLASVLLIARSSMLVALEQDFIMFARSKGLSERIIFFKHAFRNAILPLYTNAMLGIGSLVGGALVIETVFSYPGLGSLIVSGVGARDYNLLQGIFVMTTISVIAANLITDLFYSLIDPRTRKSG</sequence>
<accession>A0A2N5XQ25</accession>
<evidence type="ECO:0000313" key="9">
    <source>
        <dbReference type="EMBL" id="PLW76621.1"/>
    </source>
</evidence>
<feature type="transmembrane region" description="Helical" evidence="7">
    <location>
        <begin position="133"/>
        <end position="157"/>
    </location>
</feature>
<dbReference type="OrthoDB" id="9805855at2"/>
<evidence type="ECO:0000256" key="6">
    <source>
        <dbReference type="ARBA" id="ARBA00023136"/>
    </source>
</evidence>
<organism evidence="9 10">
    <name type="scientific">Cohaesibacter celericrescens</name>
    <dbReference type="NCBI Taxonomy" id="2067669"/>
    <lineage>
        <taxon>Bacteria</taxon>
        <taxon>Pseudomonadati</taxon>
        <taxon>Pseudomonadota</taxon>
        <taxon>Alphaproteobacteria</taxon>
        <taxon>Hyphomicrobiales</taxon>
        <taxon>Cohaesibacteraceae</taxon>
    </lineage>
</organism>
<keyword evidence="10" id="KW-1185">Reference proteome</keyword>
<feature type="transmembrane region" description="Helical" evidence="7">
    <location>
        <begin position="289"/>
        <end position="312"/>
    </location>
</feature>
<evidence type="ECO:0000259" key="8">
    <source>
        <dbReference type="PROSITE" id="PS50928"/>
    </source>
</evidence>
<dbReference type="PROSITE" id="PS50928">
    <property type="entry name" value="ABC_TM1"/>
    <property type="match status" value="1"/>
</dbReference>
<evidence type="ECO:0000256" key="1">
    <source>
        <dbReference type="ARBA" id="ARBA00004651"/>
    </source>
</evidence>
<reference evidence="9 10" key="1">
    <citation type="submission" date="2018-01" db="EMBL/GenBank/DDBJ databases">
        <title>The draft genome sequence of Cohaesibacter sp. H1304.</title>
        <authorList>
            <person name="Wang N.-N."/>
            <person name="Du Z.-J."/>
        </authorList>
    </citation>
    <scope>NUCLEOTIDE SEQUENCE [LARGE SCALE GENOMIC DNA]</scope>
    <source>
        <strain evidence="9 10">H1304</strain>
    </source>
</reference>
<feature type="transmembrane region" description="Helical" evidence="7">
    <location>
        <begin position="247"/>
        <end position="269"/>
    </location>
</feature>
<feature type="transmembrane region" description="Helical" evidence="7">
    <location>
        <begin position="189"/>
        <end position="208"/>
    </location>
</feature>
<keyword evidence="6 7" id="KW-0472">Membrane</keyword>
<evidence type="ECO:0000256" key="2">
    <source>
        <dbReference type="ARBA" id="ARBA00022448"/>
    </source>
</evidence>
<keyword evidence="5 7" id="KW-1133">Transmembrane helix</keyword>
<dbReference type="RefSeq" id="WP_101534432.1">
    <property type="nucleotide sequence ID" value="NZ_PKUQ01000024.1"/>
</dbReference>
<dbReference type="InterPro" id="IPR045621">
    <property type="entry name" value="BPD_transp_1_N"/>
</dbReference>
<evidence type="ECO:0000256" key="5">
    <source>
        <dbReference type="ARBA" id="ARBA00022989"/>
    </source>
</evidence>
<protein>
    <submittedName>
        <fullName evidence="9">ABC transporter permease</fullName>
    </submittedName>
</protein>
<dbReference type="Pfam" id="PF00528">
    <property type="entry name" value="BPD_transp_1"/>
    <property type="match status" value="1"/>
</dbReference>
<evidence type="ECO:0000256" key="4">
    <source>
        <dbReference type="ARBA" id="ARBA00022692"/>
    </source>
</evidence>
<dbReference type="InterPro" id="IPR000515">
    <property type="entry name" value="MetI-like"/>
</dbReference>
<feature type="transmembrane region" description="Helical" evidence="7">
    <location>
        <begin position="99"/>
        <end position="121"/>
    </location>
</feature>
<feature type="transmembrane region" description="Helical" evidence="7">
    <location>
        <begin position="7"/>
        <end position="28"/>
    </location>
</feature>
<dbReference type="Pfam" id="PF19300">
    <property type="entry name" value="BPD_transp_1_N"/>
    <property type="match status" value="1"/>
</dbReference>
<comment type="similarity">
    <text evidence="7">Belongs to the binding-protein-dependent transport system permease family.</text>
</comment>
<name>A0A2N5XQ25_9HYPH</name>
<dbReference type="GO" id="GO:0005886">
    <property type="term" value="C:plasma membrane"/>
    <property type="evidence" value="ECO:0007669"/>
    <property type="project" value="UniProtKB-SubCell"/>
</dbReference>
<feature type="domain" description="ABC transmembrane type-1" evidence="8">
    <location>
        <begin position="97"/>
        <end position="308"/>
    </location>
</feature>
<keyword evidence="4 7" id="KW-0812">Transmembrane</keyword>
<gene>
    <name evidence="9" type="ORF">C0081_13810</name>
</gene>
<dbReference type="AlphaFoldDB" id="A0A2N5XQ25"/>
<evidence type="ECO:0000256" key="3">
    <source>
        <dbReference type="ARBA" id="ARBA00022475"/>
    </source>
</evidence>
<evidence type="ECO:0000256" key="7">
    <source>
        <dbReference type="RuleBase" id="RU363032"/>
    </source>
</evidence>
<dbReference type="Proteomes" id="UP000234881">
    <property type="component" value="Unassembled WGS sequence"/>
</dbReference>
<dbReference type="EMBL" id="PKUQ01000024">
    <property type="protein sequence ID" value="PLW76621.1"/>
    <property type="molecule type" value="Genomic_DNA"/>
</dbReference>
<dbReference type="PANTHER" id="PTHR43376">
    <property type="entry name" value="OLIGOPEPTIDE TRANSPORT SYSTEM PERMEASE PROTEIN"/>
    <property type="match status" value="1"/>
</dbReference>
<proteinExistence type="inferred from homology"/>
<evidence type="ECO:0000313" key="10">
    <source>
        <dbReference type="Proteomes" id="UP000234881"/>
    </source>
</evidence>
<dbReference type="SUPFAM" id="SSF161098">
    <property type="entry name" value="MetI-like"/>
    <property type="match status" value="1"/>
</dbReference>
<dbReference type="InterPro" id="IPR035906">
    <property type="entry name" value="MetI-like_sf"/>
</dbReference>
<comment type="caution">
    <text evidence="9">The sequence shown here is derived from an EMBL/GenBank/DDBJ whole genome shotgun (WGS) entry which is preliminary data.</text>
</comment>
<dbReference type="Gene3D" id="1.10.3720.10">
    <property type="entry name" value="MetI-like"/>
    <property type="match status" value="1"/>
</dbReference>